<reference evidence="1 2" key="1">
    <citation type="submission" date="2023-11" db="EMBL/GenBank/DDBJ databases">
        <title>Halocaridina rubra genome assembly.</title>
        <authorList>
            <person name="Smith C."/>
        </authorList>
    </citation>
    <scope>NUCLEOTIDE SEQUENCE [LARGE SCALE GENOMIC DNA]</scope>
    <source>
        <strain evidence="1">EP-1</strain>
        <tissue evidence="1">Whole</tissue>
    </source>
</reference>
<comment type="caution">
    <text evidence="1">The sequence shown here is derived from an EMBL/GenBank/DDBJ whole genome shotgun (WGS) entry which is preliminary data.</text>
</comment>
<sequence>IASCLTLAQACMSGLDVDPARMKRSRAWKWELPMSNKMVTLTGWEFNVLLKGQSQLYLSLTSKHGRSQLIKLALDVYLLKGRCQQ</sequence>
<evidence type="ECO:0000313" key="2">
    <source>
        <dbReference type="Proteomes" id="UP001381693"/>
    </source>
</evidence>
<keyword evidence="2" id="KW-1185">Reference proteome</keyword>
<protein>
    <submittedName>
        <fullName evidence="1">Uncharacterized protein</fullName>
    </submittedName>
</protein>
<proteinExistence type="predicted"/>
<feature type="non-terminal residue" evidence="1">
    <location>
        <position position="85"/>
    </location>
</feature>
<name>A0AAN8XPJ2_HALRR</name>
<organism evidence="1 2">
    <name type="scientific">Halocaridina rubra</name>
    <name type="common">Hawaiian red shrimp</name>
    <dbReference type="NCBI Taxonomy" id="373956"/>
    <lineage>
        <taxon>Eukaryota</taxon>
        <taxon>Metazoa</taxon>
        <taxon>Ecdysozoa</taxon>
        <taxon>Arthropoda</taxon>
        <taxon>Crustacea</taxon>
        <taxon>Multicrustacea</taxon>
        <taxon>Malacostraca</taxon>
        <taxon>Eumalacostraca</taxon>
        <taxon>Eucarida</taxon>
        <taxon>Decapoda</taxon>
        <taxon>Pleocyemata</taxon>
        <taxon>Caridea</taxon>
        <taxon>Atyoidea</taxon>
        <taxon>Atyidae</taxon>
        <taxon>Halocaridina</taxon>
    </lineage>
</organism>
<gene>
    <name evidence="1" type="ORF">SK128_019070</name>
</gene>
<dbReference type="Proteomes" id="UP001381693">
    <property type="component" value="Unassembled WGS sequence"/>
</dbReference>
<evidence type="ECO:0000313" key="1">
    <source>
        <dbReference type="EMBL" id="KAK7081875.1"/>
    </source>
</evidence>
<dbReference type="AlphaFoldDB" id="A0AAN8XPJ2"/>
<feature type="non-terminal residue" evidence="1">
    <location>
        <position position="1"/>
    </location>
</feature>
<dbReference type="EMBL" id="JAXCGZ010004368">
    <property type="protein sequence ID" value="KAK7081875.1"/>
    <property type="molecule type" value="Genomic_DNA"/>
</dbReference>
<accession>A0AAN8XPJ2</accession>